<feature type="domain" description="Ribosomal protein L9" evidence="10">
    <location>
        <begin position="13"/>
        <end position="40"/>
    </location>
</feature>
<dbReference type="GO" id="GO:0006412">
    <property type="term" value="P:translation"/>
    <property type="evidence" value="ECO:0007669"/>
    <property type="project" value="UniProtKB-UniRule"/>
</dbReference>
<dbReference type="RefSeq" id="WP_068009494.1">
    <property type="nucleotide sequence ID" value="NZ_FOFM01000001.1"/>
</dbReference>
<dbReference type="SUPFAM" id="SSF55653">
    <property type="entry name" value="Ribosomal protein L9 C-domain"/>
    <property type="match status" value="1"/>
</dbReference>
<keyword evidence="2 7" id="KW-0699">rRNA-binding</keyword>
<feature type="compositionally biased region" description="Acidic residues" evidence="9">
    <location>
        <begin position="167"/>
        <end position="201"/>
    </location>
</feature>
<keyword evidence="12" id="KW-1185">Reference proteome</keyword>
<evidence type="ECO:0000256" key="7">
    <source>
        <dbReference type="HAMAP-Rule" id="MF_00503"/>
    </source>
</evidence>
<feature type="compositionally biased region" description="Basic and acidic residues" evidence="9">
    <location>
        <begin position="148"/>
        <end position="166"/>
    </location>
</feature>
<feature type="region of interest" description="Disordered" evidence="9">
    <location>
        <begin position="148"/>
        <end position="209"/>
    </location>
</feature>
<keyword evidence="5 7" id="KW-0687">Ribonucleoprotein</keyword>
<dbReference type="GO" id="GO:0005840">
    <property type="term" value="C:ribosome"/>
    <property type="evidence" value="ECO:0007669"/>
    <property type="project" value="UniProtKB-KW"/>
</dbReference>
<dbReference type="GO" id="GO:0003735">
    <property type="term" value="F:structural constituent of ribosome"/>
    <property type="evidence" value="ECO:0007669"/>
    <property type="project" value="InterPro"/>
</dbReference>
<dbReference type="Gene3D" id="3.10.430.100">
    <property type="entry name" value="Ribosomal protein L9, C-terminal domain"/>
    <property type="match status" value="1"/>
</dbReference>
<evidence type="ECO:0000256" key="5">
    <source>
        <dbReference type="ARBA" id="ARBA00023274"/>
    </source>
</evidence>
<evidence type="ECO:0000259" key="10">
    <source>
        <dbReference type="PROSITE" id="PS00651"/>
    </source>
</evidence>
<keyword evidence="4 7" id="KW-0689">Ribosomal protein</keyword>
<dbReference type="InterPro" id="IPR020069">
    <property type="entry name" value="Ribosomal_bL9_C"/>
</dbReference>
<evidence type="ECO:0000256" key="6">
    <source>
        <dbReference type="ARBA" id="ARBA00035292"/>
    </source>
</evidence>
<proteinExistence type="inferred from homology"/>
<dbReference type="GO" id="GO:0019843">
    <property type="term" value="F:rRNA binding"/>
    <property type="evidence" value="ECO:0007669"/>
    <property type="project" value="UniProtKB-UniRule"/>
</dbReference>
<comment type="caution">
    <text evidence="11">The sequence shown here is derived from an EMBL/GenBank/DDBJ whole genome shotgun (WGS) entry which is preliminary data.</text>
</comment>
<protein>
    <recommendedName>
        <fullName evidence="6 7">Large ribosomal subunit protein bL9</fullName>
    </recommendedName>
</protein>
<evidence type="ECO:0000256" key="9">
    <source>
        <dbReference type="SAM" id="MobiDB-lite"/>
    </source>
</evidence>
<evidence type="ECO:0000256" key="8">
    <source>
        <dbReference type="SAM" id="Coils"/>
    </source>
</evidence>
<evidence type="ECO:0000313" key="12">
    <source>
        <dbReference type="Proteomes" id="UP000076577"/>
    </source>
</evidence>
<organism evidence="11 12">
    <name type="scientific">Pseudovibrio axinellae</name>
    <dbReference type="NCBI Taxonomy" id="989403"/>
    <lineage>
        <taxon>Bacteria</taxon>
        <taxon>Pseudomonadati</taxon>
        <taxon>Pseudomonadota</taxon>
        <taxon>Alphaproteobacteria</taxon>
        <taxon>Hyphomicrobiales</taxon>
        <taxon>Stappiaceae</taxon>
        <taxon>Pseudovibrio</taxon>
    </lineage>
</organism>
<dbReference type="SUPFAM" id="SSF55658">
    <property type="entry name" value="L9 N-domain-like"/>
    <property type="match status" value="1"/>
</dbReference>
<dbReference type="InterPro" id="IPR009027">
    <property type="entry name" value="Ribosomal_bL9/RNase_H1_N"/>
</dbReference>
<evidence type="ECO:0000256" key="2">
    <source>
        <dbReference type="ARBA" id="ARBA00022730"/>
    </source>
</evidence>
<dbReference type="InterPro" id="IPR036791">
    <property type="entry name" value="Ribosomal_bL9_C_sf"/>
</dbReference>
<gene>
    <name evidence="7 11" type="primary">rplI</name>
    <name evidence="11" type="ORF">PsAD2_03792</name>
</gene>
<sequence length="209" mass="22755">MKVILLERVAKLGQMGDTVTVRDGYARNFLLPQSKALRANKANLERFENERSQLEARNLERKSEAAAVGEKLAGNTFVVIRAAGETGQLYGSVATRDIAEILTAGGFSAVRSQVSLRAPIKTIGLHEVVITLHPEVEVVISINVARSTDEADRQAAGEDLTGRETDNFEFDEDLDEDEELEDGEDAGSEEGDSEEAGESDESEKAETEE</sequence>
<keyword evidence="3 7" id="KW-0694">RNA-binding</keyword>
<dbReference type="PROSITE" id="PS00651">
    <property type="entry name" value="RIBOSOMAL_L9"/>
    <property type="match status" value="1"/>
</dbReference>
<evidence type="ECO:0000256" key="3">
    <source>
        <dbReference type="ARBA" id="ARBA00022884"/>
    </source>
</evidence>
<accession>A0A165UKY2</accession>
<dbReference type="PATRIC" id="fig|989403.3.peg.4131"/>
<comment type="function">
    <text evidence="7">Binds to the 23S rRNA.</text>
</comment>
<dbReference type="NCBIfam" id="TIGR00158">
    <property type="entry name" value="L9"/>
    <property type="match status" value="1"/>
</dbReference>
<dbReference type="PANTHER" id="PTHR21368">
    <property type="entry name" value="50S RIBOSOMAL PROTEIN L9"/>
    <property type="match status" value="1"/>
</dbReference>
<dbReference type="STRING" id="989403.SAMN05421798_101188"/>
<dbReference type="InterPro" id="IPR020070">
    <property type="entry name" value="Ribosomal_bL9_N"/>
</dbReference>
<dbReference type="EMBL" id="LMCB01000098">
    <property type="protein sequence ID" value="KZL12487.1"/>
    <property type="molecule type" value="Genomic_DNA"/>
</dbReference>
<dbReference type="Proteomes" id="UP000076577">
    <property type="component" value="Unassembled WGS sequence"/>
</dbReference>
<dbReference type="Pfam" id="PF01281">
    <property type="entry name" value="Ribosomal_L9_N"/>
    <property type="match status" value="1"/>
</dbReference>
<reference evidence="11 12" key="1">
    <citation type="journal article" date="2016" name="Front. Microbiol.">
        <title>Comparative Genomic Analysis Reveals a Diverse Repertoire of Genes Involved in Prokaryote-Eukaryote Interactions within the Pseudovibrio Genus.</title>
        <authorList>
            <person name="Romano S."/>
            <person name="Fernandez-Guerra A."/>
            <person name="Reen F.J."/>
            <person name="Glockner F.O."/>
            <person name="Crowley S.P."/>
            <person name="O'Sullivan O."/>
            <person name="Cotter P.D."/>
            <person name="Adams C."/>
            <person name="Dobson A.D."/>
            <person name="O'Gara F."/>
        </authorList>
    </citation>
    <scope>NUCLEOTIDE SEQUENCE [LARGE SCALE GENOMIC DNA]</scope>
    <source>
        <strain evidence="11 12">Ad2</strain>
    </source>
</reference>
<evidence type="ECO:0000256" key="4">
    <source>
        <dbReference type="ARBA" id="ARBA00022980"/>
    </source>
</evidence>
<dbReference type="Gene3D" id="3.40.5.10">
    <property type="entry name" value="Ribosomal protein L9, N-terminal domain"/>
    <property type="match status" value="1"/>
</dbReference>
<dbReference type="InterPro" id="IPR020594">
    <property type="entry name" value="Ribosomal_bL9_bac/chp"/>
</dbReference>
<keyword evidence="8" id="KW-0175">Coiled coil</keyword>
<dbReference type="InterPro" id="IPR000244">
    <property type="entry name" value="Ribosomal_bL9"/>
</dbReference>
<name>A0A165UKY2_9HYPH</name>
<feature type="coiled-coil region" evidence="8">
    <location>
        <begin position="37"/>
        <end position="64"/>
    </location>
</feature>
<dbReference type="AlphaFoldDB" id="A0A165UKY2"/>
<dbReference type="HAMAP" id="MF_00503">
    <property type="entry name" value="Ribosomal_bL9"/>
    <property type="match status" value="1"/>
</dbReference>
<dbReference type="Pfam" id="PF03948">
    <property type="entry name" value="Ribosomal_L9_C"/>
    <property type="match status" value="1"/>
</dbReference>
<dbReference type="GO" id="GO:1990904">
    <property type="term" value="C:ribonucleoprotein complex"/>
    <property type="evidence" value="ECO:0007669"/>
    <property type="project" value="UniProtKB-KW"/>
</dbReference>
<evidence type="ECO:0000256" key="1">
    <source>
        <dbReference type="ARBA" id="ARBA00010605"/>
    </source>
</evidence>
<evidence type="ECO:0000313" key="11">
    <source>
        <dbReference type="EMBL" id="KZL12487.1"/>
    </source>
</evidence>
<dbReference type="InterPro" id="IPR036935">
    <property type="entry name" value="Ribosomal_bL9_N_sf"/>
</dbReference>
<comment type="similarity">
    <text evidence="1 7">Belongs to the bacterial ribosomal protein bL9 family.</text>
</comment>
<dbReference type="OrthoDB" id="9788336at2"/>